<comment type="catalytic activity">
    <reaction evidence="12">
        <text>N(6),N(6),N(6)-trimethyl-L-lysyl(4)-[histone H3] + 3 2-oxoglutarate + 3 O2 = L-lysyl(4)-[histone H3] + 3 formaldehyde + 3 succinate + 3 CO2</text>
        <dbReference type="Rhea" id="RHEA:60208"/>
        <dbReference type="Rhea" id="RHEA-COMP:15537"/>
        <dbReference type="Rhea" id="RHEA-COMP:15547"/>
        <dbReference type="ChEBI" id="CHEBI:15379"/>
        <dbReference type="ChEBI" id="CHEBI:16526"/>
        <dbReference type="ChEBI" id="CHEBI:16810"/>
        <dbReference type="ChEBI" id="CHEBI:16842"/>
        <dbReference type="ChEBI" id="CHEBI:29969"/>
        <dbReference type="ChEBI" id="CHEBI:30031"/>
        <dbReference type="ChEBI" id="CHEBI:61961"/>
        <dbReference type="EC" id="1.14.11.67"/>
    </reaction>
</comment>
<feature type="compositionally biased region" description="Low complexity" evidence="14">
    <location>
        <begin position="1"/>
        <end position="18"/>
    </location>
</feature>
<dbReference type="GO" id="GO:0008270">
    <property type="term" value="F:zinc ion binding"/>
    <property type="evidence" value="ECO:0007669"/>
    <property type="project" value="UniProtKB-KW"/>
</dbReference>
<dbReference type="CDD" id="cd16100">
    <property type="entry name" value="ARID"/>
    <property type="match status" value="1"/>
</dbReference>
<evidence type="ECO:0000259" key="18">
    <source>
        <dbReference type="PROSITE" id="PS51184"/>
    </source>
</evidence>
<dbReference type="InterPro" id="IPR013083">
    <property type="entry name" value="Znf_RING/FYVE/PHD"/>
</dbReference>
<feature type="compositionally biased region" description="Basic and acidic residues" evidence="14">
    <location>
        <begin position="361"/>
        <end position="375"/>
    </location>
</feature>
<feature type="domain" description="JmjN" evidence="17">
    <location>
        <begin position="89"/>
        <end position="130"/>
    </location>
</feature>
<organism evidence="19 20">
    <name type="scientific">Viridothelium virens</name>
    <name type="common">Speckled blister lichen</name>
    <name type="synonym">Trypethelium virens</name>
    <dbReference type="NCBI Taxonomy" id="1048519"/>
    <lineage>
        <taxon>Eukaryota</taxon>
        <taxon>Fungi</taxon>
        <taxon>Dikarya</taxon>
        <taxon>Ascomycota</taxon>
        <taxon>Pezizomycotina</taxon>
        <taxon>Dothideomycetes</taxon>
        <taxon>Dothideomycetes incertae sedis</taxon>
        <taxon>Trypetheliales</taxon>
        <taxon>Trypetheliaceae</taxon>
        <taxon>Viridothelium</taxon>
    </lineage>
</organism>
<dbReference type="GO" id="GO:0000785">
    <property type="term" value="C:chromatin"/>
    <property type="evidence" value="ECO:0007669"/>
    <property type="project" value="TreeGrafter"/>
</dbReference>
<evidence type="ECO:0000256" key="13">
    <source>
        <dbReference type="PROSITE-ProRule" id="PRU00146"/>
    </source>
</evidence>
<dbReference type="Gene3D" id="3.30.40.10">
    <property type="entry name" value="Zinc/RING finger domain, C3HC4 (zinc finger)"/>
    <property type="match status" value="2"/>
</dbReference>
<keyword evidence="8" id="KW-0862">Zinc</keyword>
<comment type="subcellular location">
    <subcellularLocation>
        <location evidence="2">Nucleus</location>
    </subcellularLocation>
</comment>
<evidence type="ECO:0000256" key="2">
    <source>
        <dbReference type="ARBA" id="ARBA00004123"/>
    </source>
</evidence>
<dbReference type="CDD" id="cd15543">
    <property type="entry name" value="PHD_RSF1"/>
    <property type="match status" value="1"/>
</dbReference>
<dbReference type="FunFam" id="3.30.40.10:FF:000322">
    <property type="entry name" value="PHD transcription factor (Rum1)"/>
    <property type="match status" value="1"/>
</dbReference>
<dbReference type="Pfam" id="PF00628">
    <property type="entry name" value="PHD"/>
    <property type="match status" value="2"/>
</dbReference>
<comment type="cofactor">
    <cofactor evidence="1">
        <name>Fe(2+)</name>
        <dbReference type="ChEBI" id="CHEBI:29033"/>
    </cofactor>
</comment>
<dbReference type="Gene3D" id="2.60.120.650">
    <property type="entry name" value="Cupin"/>
    <property type="match status" value="1"/>
</dbReference>
<evidence type="ECO:0000256" key="8">
    <source>
        <dbReference type="ARBA" id="ARBA00022833"/>
    </source>
</evidence>
<dbReference type="CDD" id="cd15518">
    <property type="entry name" value="PHD_Ecm5p_Lid2p_like"/>
    <property type="match status" value="1"/>
</dbReference>
<dbReference type="PROSITE" id="PS51011">
    <property type="entry name" value="ARID"/>
    <property type="match status" value="1"/>
</dbReference>
<keyword evidence="7 13" id="KW-0863">Zinc-finger</keyword>
<evidence type="ECO:0000256" key="14">
    <source>
        <dbReference type="SAM" id="MobiDB-lite"/>
    </source>
</evidence>
<feature type="compositionally biased region" description="Polar residues" evidence="14">
    <location>
        <begin position="1528"/>
        <end position="1541"/>
    </location>
</feature>
<dbReference type="InterPro" id="IPR003349">
    <property type="entry name" value="JmjN"/>
</dbReference>
<dbReference type="InterPro" id="IPR003347">
    <property type="entry name" value="JmjC_dom"/>
</dbReference>
<name>A0A6A6HIJ1_VIRVR</name>
<dbReference type="FunFam" id="2.60.120.650:FF:000014">
    <property type="entry name" value="PHD transcription factor (Rum1)"/>
    <property type="match status" value="1"/>
</dbReference>
<evidence type="ECO:0000256" key="6">
    <source>
        <dbReference type="ARBA" id="ARBA00022737"/>
    </source>
</evidence>
<keyword evidence="10" id="KW-0408">Iron</keyword>
<feature type="region of interest" description="Disordered" evidence="14">
    <location>
        <begin position="1455"/>
        <end position="1602"/>
    </location>
</feature>
<evidence type="ECO:0000313" key="20">
    <source>
        <dbReference type="Proteomes" id="UP000800092"/>
    </source>
</evidence>
<dbReference type="GO" id="GO:0005634">
    <property type="term" value="C:nucleus"/>
    <property type="evidence" value="ECO:0007669"/>
    <property type="project" value="UniProtKB-SubCell"/>
</dbReference>
<keyword evidence="6" id="KW-0677">Repeat</keyword>
<feature type="region of interest" description="Disordered" evidence="14">
    <location>
        <begin position="258"/>
        <end position="413"/>
    </location>
</feature>
<evidence type="ECO:0000256" key="7">
    <source>
        <dbReference type="ARBA" id="ARBA00022771"/>
    </source>
</evidence>
<feature type="compositionally biased region" description="Basic and acidic residues" evidence="14">
    <location>
        <begin position="285"/>
        <end position="313"/>
    </location>
</feature>
<dbReference type="InterPro" id="IPR001965">
    <property type="entry name" value="Znf_PHD"/>
</dbReference>
<evidence type="ECO:0000256" key="12">
    <source>
        <dbReference type="ARBA" id="ARBA00048734"/>
    </source>
</evidence>
<feature type="region of interest" description="Disordered" evidence="14">
    <location>
        <begin position="67"/>
        <end position="93"/>
    </location>
</feature>
<feature type="region of interest" description="Disordered" evidence="14">
    <location>
        <begin position="1"/>
        <end position="45"/>
    </location>
</feature>
<dbReference type="EC" id="1.14.11.67" evidence="4"/>
<evidence type="ECO:0000256" key="5">
    <source>
        <dbReference type="ARBA" id="ARBA00022723"/>
    </source>
</evidence>
<accession>A0A6A6HIJ1</accession>
<dbReference type="InterPro" id="IPR036431">
    <property type="entry name" value="ARID_dom_sf"/>
</dbReference>
<dbReference type="OrthoDB" id="1678912at2759"/>
<dbReference type="Pfam" id="PF01388">
    <property type="entry name" value="ARID"/>
    <property type="match status" value="1"/>
</dbReference>
<evidence type="ECO:0000256" key="11">
    <source>
        <dbReference type="ARBA" id="ARBA00023242"/>
    </source>
</evidence>
<evidence type="ECO:0000256" key="9">
    <source>
        <dbReference type="ARBA" id="ARBA00023002"/>
    </source>
</evidence>
<evidence type="ECO:0000256" key="4">
    <source>
        <dbReference type="ARBA" id="ARBA00012902"/>
    </source>
</evidence>
<evidence type="ECO:0000259" key="15">
    <source>
        <dbReference type="PROSITE" id="PS50016"/>
    </source>
</evidence>
<evidence type="ECO:0000256" key="3">
    <source>
        <dbReference type="ARBA" id="ARBA00006801"/>
    </source>
</evidence>
<sequence length="1602" mass="181811">MAGPIASSGGSATTTMTAKPDTASQKNARSRMGGMAINSSSGAPAAHSAYPLFHRIVDPLDMSSVERRGQPLVGREPPKQSRPFGLKEAPTYRPTDDEWKNPFEYVQKIRPEAQQYGICKIVPPDNWNPDLAIDTSRFHFRTRKIELSSVEGGTRVNNNYVDGLIKFHKSNGVNFNRAPSVDKRPLDLYKLRKAVETRGGFERVCKLKRWAEIGRDLGYSGKIMSSLSTSLKNSFQRWLHPYEEYLRVARPGVQQQLEMENGGPLTPSPGPSPLKKQHQPTPSNLRDDTPAMKASEALHDSLKNGDAPVKREPVATPSENSRPVSTSGFTPVNSGGFTAVNAPPPASSGFTPVNMPNGSHRSSETGENTPKREADTPNLSTMTTLDFRPALKRQASDSSCRKSKRLKQDVAAPVAGSRVIQPRTVPRDRGSEWKTGDGCDACGKPEDQDKIIACESCDNGYHMHCVEPPLKARPEEWHCPRCLVGTGEFGFEEGGVYSLRKFQEKASIFKENYFREKMPYDPVLNCNRPVTEEDVEREFWRLAKGPDEGVEVEYGADIHSTTHGSGFPTIERNPRDPYSTDPWNLNILPFHQESLFRHIKKDISGMTVPWLYVGMCFSCFCWHAEDHWTYSANYQHFGATKTWYGIPADEAERFEEAMRKEFPELFETQPDLLFQLVTLHNPEKLQKAGVKVYAVDQRAGQMVITFPRAFHAGFNHGFNFNEAVNFAPSDWEPYGEECVRQYQMYRRDACFSHDELLATAAGNNVTIKTAKWLAPALERMLDRELSARATFFDNSQQAEANKSDNADLQSVKQIEIETEEQDPSDSDFICAFCKSYAYLSRFTCENTGKVVCLNHAGTFECCDAPEKERFTGVIGHRTKPGLQQSHKLHFRLTEASLRQVVNKVVDISRKPEQWAEKLNNLLEDDPKPSLKSLQSLMKEGEKIPYELPELPELKRYVDRCNEWVEEATNYITRKQQNRGKNNGKALRKSTAKSAEVEERERELRKVENIKKLLATADDISFDCPEIQNLRERAEAIEEFQLKARESLVQYKTKPISELEELVEVGKSFSVDIPEVDALERLVLRLGWHDKAKEYCKSAPTLKEVSEIIETGLKLEIPEHDEHLSQLRDLKQNGDIWESKAKELMSVENVHFAQLDALSKQAATPTMPVSPETLAQIDAILKKQREAQDRIINLYHRSKDAELRNRPKYKEVREVMEALADLNSKPTGTLDLEREQKRHEDWMRRGKKLFGKANAPLHILLQHMQFVETRNESCFDLKDQPRMPVEPASREHTPQDSQVEDGNLSSREVFCICRRSEAGMMIECELCHEWYHGKCLKIARGKVKEDDKYTCPICDWRKKIPRDAARPKLEELQSWRDEIPGLPFQPEEEECLDKICDHAQQFRDWMKQYINPTQPTTFDEVANFRFFLRKIEGADILLAYETNFLRHELHKWAPIAPEPPPIIEISQSTRKPRPTKQQKLMAQYNVDNPDDLPQHLRTKRKSDATPKSQSRLQPADTPHKSPAPALDTPSATVPPSLPTTIQPVEEESEPDHKSSPILDPALIDPALAGTSVFDPPTLTPDSPGPFTSYNDDSMFEDLTTGSL</sequence>
<dbReference type="Pfam" id="PF02375">
    <property type="entry name" value="JmjN"/>
    <property type="match status" value="1"/>
</dbReference>
<keyword evidence="9" id="KW-0560">Oxidoreductase</keyword>
<gene>
    <name evidence="19" type="ORF">EV356DRAFT_565001</name>
</gene>
<dbReference type="Pfam" id="PF08429">
    <property type="entry name" value="PLU-1"/>
    <property type="match status" value="1"/>
</dbReference>
<dbReference type="PROSITE" id="PS51183">
    <property type="entry name" value="JMJN"/>
    <property type="match status" value="1"/>
</dbReference>
<comment type="similarity">
    <text evidence="3">Belongs to the JARID1 histone demethylase family.</text>
</comment>
<dbReference type="Pfam" id="PF02928">
    <property type="entry name" value="zf-C5HC2"/>
    <property type="match status" value="1"/>
</dbReference>
<dbReference type="SMART" id="SM00558">
    <property type="entry name" value="JmjC"/>
    <property type="match status" value="1"/>
</dbReference>
<dbReference type="InterPro" id="IPR011011">
    <property type="entry name" value="Znf_FYVE_PHD"/>
</dbReference>
<dbReference type="PANTHER" id="PTHR10694">
    <property type="entry name" value="LYSINE-SPECIFIC DEMETHYLASE"/>
    <property type="match status" value="1"/>
</dbReference>
<feature type="domain" description="ARID" evidence="16">
    <location>
        <begin position="154"/>
        <end position="247"/>
    </location>
</feature>
<dbReference type="PROSITE" id="PS50016">
    <property type="entry name" value="ZF_PHD_2"/>
    <property type="match status" value="2"/>
</dbReference>
<dbReference type="Pfam" id="PF02373">
    <property type="entry name" value="JmjC"/>
    <property type="match status" value="1"/>
</dbReference>
<proteinExistence type="inferred from homology"/>
<evidence type="ECO:0000313" key="19">
    <source>
        <dbReference type="EMBL" id="KAF2237290.1"/>
    </source>
</evidence>
<dbReference type="InterPro" id="IPR019786">
    <property type="entry name" value="Zinc_finger_PHD-type_CS"/>
</dbReference>
<dbReference type="GO" id="GO:0034647">
    <property type="term" value="F:histone H3K4me/H3K4me2/H3K4me3 demethylase activity"/>
    <property type="evidence" value="ECO:0007669"/>
    <property type="project" value="UniProtKB-EC"/>
</dbReference>
<dbReference type="Proteomes" id="UP000800092">
    <property type="component" value="Unassembled WGS sequence"/>
</dbReference>
<dbReference type="SUPFAM" id="SSF46774">
    <property type="entry name" value="ARID-like"/>
    <property type="match status" value="1"/>
</dbReference>
<keyword evidence="20" id="KW-1185">Reference proteome</keyword>
<protein>
    <recommendedName>
        <fullName evidence="4">[histone H3]-trimethyl-L-lysine(4) demethylase</fullName>
        <ecNumber evidence="4">1.14.11.67</ecNumber>
    </recommendedName>
</protein>
<feature type="compositionally biased region" description="Polar residues" evidence="14">
    <location>
        <begin position="348"/>
        <end position="360"/>
    </location>
</feature>
<feature type="domain" description="PHD-type" evidence="15">
    <location>
        <begin position="436"/>
        <end position="485"/>
    </location>
</feature>
<dbReference type="InterPro" id="IPR001606">
    <property type="entry name" value="ARID_dom"/>
</dbReference>
<dbReference type="SUPFAM" id="SSF57903">
    <property type="entry name" value="FYVE/PHD zinc finger"/>
    <property type="match status" value="2"/>
</dbReference>
<dbReference type="GO" id="GO:0003677">
    <property type="term" value="F:DNA binding"/>
    <property type="evidence" value="ECO:0007669"/>
    <property type="project" value="InterPro"/>
</dbReference>
<keyword evidence="5" id="KW-0479">Metal-binding</keyword>
<dbReference type="InterPro" id="IPR019787">
    <property type="entry name" value="Znf_PHD-finger"/>
</dbReference>
<feature type="region of interest" description="Disordered" evidence="14">
    <location>
        <begin position="1278"/>
        <end position="1299"/>
    </location>
</feature>
<evidence type="ECO:0000256" key="10">
    <source>
        <dbReference type="ARBA" id="ARBA00023004"/>
    </source>
</evidence>
<dbReference type="PROSITE" id="PS51184">
    <property type="entry name" value="JMJC"/>
    <property type="match status" value="1"/>
</dbReference>
<dbReference type="FunFam" id="1.10.150.60:FF:000010">
    <property type="entry name" value="PHD transcription factor (Rum1)"/>
    <property type="match status" value="1"/>
</dbReference>
<dbReference type="GO" id="GO:0006355">
    <property type="term" value="P:regulation of DNA-templated transcription"/>
    <property type="evidence" value="ECO:0007669"/>
    <property type="project" value="TreeGrafter"/>
</dbReference>
<feature type="domain" description="PHD-type" evidence="15">
    <location>
        <begin position="1307"/>
        <end position="1356"/>
    </location>
</feature>
<dbReference type="PROSITE" id="PS01359">
    <property type="entry name" value="ZF_PHD_1"/>
    <property type="match status" value="2"/>
</dbReference>
<evidence type="ECO:0000256" key="1">
    <source>
        <dbReference type="ARBA" id="ARBA00001954"/>
    </source>
</evidence>
<dbReference type="Pfam" id="PF21323">
    <property type="entry name" value="KDM5_C-hel"/>
    <property type="match status" value="1"/>
</dbReference>
<dbReference type="InterPro" id="IPR004198">
    <property type="entry name" value="Znf_C5HC2"/>
</dbReference>
<dbReference type="InterPro" id="IPR048615">
    <property type="entry name" value="KDM5_C-hel"/>
</dbReference>
<feature type="compositionally biased region" description="Polar residues" evidence="14">
    <location>
        <begin position="317"/>
        <end position="336"/>
    </location>
</feature>
<dbReference type="SUPFAM" id="SSF51197">
    <property type="entry name" value="Clavaminate synthase-like"/>
    <property type="match status" value="1"/>
</dbReference>
<dbReference type="Gene3D" id="1.10.150.60">
    <property type="entry name" value="ARID DNA-binding domain"/>
    <property type="match status" value="1"/>
</dbReference>
<evidence type="ECO:0000259" key="16">
    <source>
        <dbReference type="PROSITE" id="PS51011"/>
    </source>
</evidence>
<dbReference type="SMART" id="SM01014">
    <property type="entry name" value="ARID"/>
    <property type="match status" value="1"/>
</dbReference>
<feature type="domain" description="JmjC" evidence="18">
    <location>
        <begin position="577"/>
        <end position="743"/>
    </location>
</feature>
<feature type="region of interest" description="Disordered" evidence="14">
    <location>
        <begin position="974"/>
        <end position="998"/>
    </location>
</feature>
<dbReference type="SMART" id="SM00501">
    <property type="entry name" value="BRIGHT"/>
    <property type="match status" value="1"/>
</dbReference>
<dbReference type="PANTHER" id="PTHR10694:SF33">
    <property type="entry name" value="LYSINE-SPECIFIC DEMETHYLASE 5"/>
    <property type="match status" value="1"/>
</dbReference>
<evidence type="ECO:0000259" key="17">
    <source>
        <dbReference type="PROSITE" id="PS51183"/>
    </source>
</evidence>
<dbReference type="InterPro" id="IPR013637">
    <property type="entry name" value="Lys_sp_deMease-like_dom"/>
</dbReference>
<dbReference type="SMART" id="SM00545">
    <property type="entry name" value="JmjN"/>
    <property type="match status" value="1"/>
</dbReference>
<keyword evidence="11" id="KW-0539">Nucleus</keyword>
<dbReference type="EMBL" id="ML991781">
    <property type="protein sequence ID" value="KAF2237290.1"/>
    <property type="molecule type" value="Genomic_DNA"/>
</dbReference>
<dbReference type="SMART" id="SM00249">
    <property type="entry name" value="PHD"/>
    <property type="match status" value="2"/>
</dbReference>
<reference evidence="19" key="1">
    <citation type="journal article" date="2020" name="Stud. Mycol.">
        <title>101 Dothideomycetes genomes: a test case for predicting lifestyles and emergence of pathogens.</title>
        <authorList>
            <person name="Haridas S."/>
            <person name="Albert R."/>
            <person name="Binder M."/>
            <person name="Bloem J."/>
            <person name="Labutti K."/>
            <person name="Salamov A."/>
            <person name="Andreopoulos B."/>
            <person name="Baker S."/>
            <person name="Barry K."/>
            <person name="Bills G."/>
            <person name="Bluhm B."/>
            <person name="Cannon C."/>
            <person name="Castanera R."/>
            <person name="Culley D."/>
            <person name="Daum C."/>
            <person name="Ezra D."/>
            <person name="Gonzalez J."/>
            <person name="Henrissat B."/>
            <person name="Kuo A."/>
            <person name="Liang C."/>
            <person name="Lipzen A."/>
            <person name="Lutzoni F."/>
            <person name="Magnuson J."/>
            <person name="Mondo S."/>
            <person name="Nolan M."/>
            <person name="Ohm R."/>
            <person name="Pangilinan J."/>
            <person name="Park H.-J."/>
            <person name="Ramirez L."/>
            <person name="Alfaro M."/>
            <person name="Sun H."/>
            <person name="Tritt A."/>
            <person name="Yoshinaga Y."/>
            <person name="Zwiers L.-H."/>
            <person name="Turgeon B."/>
            <person name="Goodwin S."/>
            <person name="Spatafora J."/>
            <person name="Crous P."/>
            <person name="Grigoriev I."/>
        </authorList>
    </citation>
    <scope>NUCLEOTIDE SEQUENCE</scope>
    <source>
        <strain evidence="19">Tuck. ex Michener</strain>
    </source>
</reference>